<evidence type="ECO:0000313" key="8">
    <source>
        <dbReference type="Proteomes" id="UP000434916"/>
    </source>
</evidence>
<dbReference type="PROSITE" id="PS51077">
    <property type="entry name" value="HTH_ICLR"/>
    <property type="match status" value="1"/>
</dbReference>
<sequence length="248" mass="27976">MIQVINRALNILEILAQEPDKEFGLSEIATAVELNAGTCANILKTLVYRNYVEQSGTKKGYKLGYMIYQLTRDNSYNTELVNAAKVAMDNLRDNINETVILSVIKGDKRILLNESQCTHEIQVRTTNESSVYRATTGRMILAHYSPKELNDFIDKIGLPTEEEWPEVKTKSELIQLLNDIRTNNIELSWNKNHVVGLATPILKKGKVIASLGIYLPDIRFGKSEKNNIIKQLKKATDIINEKINAASK</sequence>
<evidence type="ECO:0000256" key="3">
    <source>
        <dbReference type="ARBA" id="ARBA00023163"/>
    </source>
</evidence>
<keyword evidence="1" id="KW-0805">Transcription regulation</keyword>
<dbReference type="Proteomes" id="UP000434916">
    <property type="component" value="Unassembled WGS sequence"/>
</dbReference>
<evidence type="ECO:0000313" key="9">
    <source>
        <dbReference type="Proteomes" id="UP000482671"/>
    </source>
</evidence>
<comment type="caution">
    <text evidence="7">The sequence shown here is derived from an EMBL/GenBank/DDBJ whole genome shotgun (WGS) entry which is preliminary data.</text>
</comment>
<evidence type="ECO:0000256" key="2">
    <source>
        <dbReference type="ARBA" id="ARBA00023125"/>
    </source>
</evidence>
<dbReference type="GO" id="GO:0003700">
    <property type="term" value="F:DNA-binding transcription factor activity"/>
    <property type="evidence" value="ECO:0007669"/>
    <property type="project" value="TreeGrafter"/>
</dbReference>
<keyword evidence="3" id="KW-0804">Transcription</keyword>
<dbReference type="Gene3D" id="1.10.10.10">
    <property type="entry name" value="Winged helix-like DNA-binding domain superfamily/Winged helix DNA-binding domain"/>
    <property type="match status" value="1"/>
</dbReference>
<dbReference type="Pfam" id="PF01614">
    <property type="entry name" value="IclR_C"/>
    <property type="match status" value="1"/>
</dbReference>
<gene>
    <name evidence="6" type="ORF">GMD82_02860</name>
    <name evidence="7" type="ORF">GME02_14185</name>
</gene>
<feature type="domain" description="IclR-ED" evidence="5">
    <location>
        <begin position="66"/>
        <end position="245"/>
    </location>
</feature>
<keyword evidence="8" id="KW-1185">Reference proteome</keyword>
<dbReference type="AlphaFoldDB" id="A0A9Q4RFR4"/>
<dbReference type="PANTHER" id="PTHR30136">
    <property type="entry name" value="HELIX-TURN-HELIX TRANSCRIPTIONAL REGULATOR, ICLR FAMILY"/>
    <property type="match status" value="1"/>
</dbReference>
<accession>A0A9Q4RFR4</accession>
<evidence type="ECO:0000259" key="5">
    <source>
        <dbReference type="PROSITE" id="PS51078"/>
    </source>
</evidence>
<dbReference type="EMBL" id="WNCN01000003">
    <property type="protein sequence ID" value="MTU38465.1"/>
    <property type="molecule type" value="Genomic_DNA"/>
</dbReference>
<dbReference type="SMART" id="SM00346">
    <property type="entry name" value="HTH_ICLR"/>
    <property type="match status" value="1"/>
</dbReference>
<dbReference type="SUPFAM" id="SSF55781">
    <property type="entry name" value="GAF domain-like"/>
    <property type="match status" value="1"/>
</dbReference>
<reference evidence="8 9" key="1">
    <citation type="journal article" date="2019" name="Nat. Med.">
        <title>A library of human gut bacterial isolates paired with longitudinal multiomics data enables mechanistic microbiome research.</title>
        <authorList>
            <person name="Poyet M."/>
            <person name="Groussin M."/>
            <person name="Gibbons S.M."/>
            <person name="Avila-Pacheco J."/>
            <person name="Jiang X."/>
            <person name="Kearney S.M."/>
            <person name="Perrotta A.R."/>
            <person name="Berdy B."/>
            <person name="Zhao S."/>
            <person name="Lieberman T.D."/>
            <person name="Swanson P.K."/>
            <person name="Smith M."/>
            <person name="Roesemann S."/>
            <person name="Alexander J.E."/>
            <person name="Rich S.A."/>
            <person name="Livny J."/>
            <person name="Vlamakis H."/>
            <person name="Clish C."/>
            <person name="Bullock K."/>
            <person name="Deik A."/>
            <person name="Scott J."/>
            <person name="Pierce K.A."/>
            <person name="Xavier R.J."/>
            <person name="Alm E.J."/>
        </authorList>
    </citation>
    <scope>NUCLEOTIDE SEQUENCE [LARGE SCALE GENOMIC DNA]</scope>
    <source>
        <strain evidence="7 9">BIOML-A11</strain>
        <strain evidence="6 8">BIOML-A29</strain>
    </source>
</reference>
<dbReference type="Pfam" id="PF09339">
    <property type="entry name" value="HTH_IclR"/>
    <property type="match status" value="1"/>
</dbReference>
<dbReference type="EMBL" id="WNDD01000015">
    <property type="protein sequence ID" value="MTV02771.1"/>
    <property type="molecule type" value="Genomic_DNA"/>
</dbReference>
<dbReference type="Proteomes" id="UP000482671">
    <property type="component" value="Unassembled WGS sequence"/>
</dbReference>
<dbReference type="PROSITE" id="PS51078">
    <property type="entry name" value="ICLR_ED"/>
    <property type="match status" value="1"/>
</dbReference>
<dbReference type="Gene3D" id="3.30.450.40">
    <property type="match status" value="1"/>
</dbReference>
<dbReference type="GO" id="GO:0003677">
    <property type="term" value="F:DNA binding"/>
    <property type="evidence" value="ECO:0007669"/>
    <property type="project" value="UniProtKB-KW"/>
</dbReference>
<evidence type="ECO:0000259" key="4">
    <source>
        <dbReference type="PROSITE" id="PS51077"/>
    </source>
</evidence>
<evidence type="ECO:0000313" key="7">
    <source>
        <dbReference type="EMBL" id="MTV02771.1"/>
    </source>
</evidence>
<dbReference type="RefSeq" id="WP_138272810.1">
    <property type="nucleotide sequence ID" value="NZ_CP081901.1"/>
</dbReference>
<evidence type="ECO:0000313" key="6">
    <source>
        <dbReference type="EMBL" id="MTU38465.1"/>
    </source>
</evidence>
<dbReference type="InterPro" id="IPR029016">
    <property type="entry name" value="GAF-like_dom_sf"/>
</dbReference>
<name>A0A9Q4RFR4_9BACT</name>
<dbReference type="GO" id="GO:0045892">
    <property type="term" value="P:negative regulation of DNA-templated transcription"/>
    <property type="evidence" value="ECO:0007669"/>
    <property type="project" value="TreeGrafter"/>
</dbReference>
<protein>
    <submittedName>
        <fullName evidence="7">Helix-turn-helix domain-containing protein</fullName>
    </submittedName>
</protein>
<dbReference type="InterPro" id="IPR036388">
    <property type="entry name" value="WH-like_DNA-bd_sf"/>
</dbReference>
<dbReference type="PANTHER" id="PTHR30136:SF24">
    <property type="entry name" value="HTH-TYPE TRANSCRIPTIONAL REPRESSOR ALLR"/>
    <property type="match status" value="1"/>
</dbReference>
<organism evidence="7 9">
    <name type="scientific">Parabacteroides merdae</name>
    <dbReference type="NCBI Taxonomy" id="46503"/>
    <lineage>
        <taxon>Bacteria</taxon>
        <taxon>Pseudomonadati</taxon>
        <taxon>Bacteroidota</taxon>
        <taxon>Bacteroidia</taxon>
        <taxon>Bacteroidales</taxon>
        <taxon>Tannerellaceae</taxon>
        <taxon>Parabacteroides</taxon>
    </lineage>
</organism>
<dbReference type="SUPFAM" id="SSF46785">
    <property type="entry name" value="Winged helix' DNA-binding domain"/>
    <property type="match status" value="1"/>
</dbReference>
<dbReference type="InterPro" id="IPR014757">
    <property type="entry name" value="Tscrpt_reg_IclR_C"/>
</dbReference>
<dbReference type="InterPro" id="IPR005471">
    <property type="entry name" value="Tscrpt_reg_IclR_N"/>
</dbReference>
<dbReference type="InterPro" id="IPR050707">
    <property type="entry name" value="HTH_MetabolicPath_Reg"/>
</dbReference>
<feature type="domain" description="HTH iclR-type" evidence="4">
    <location>
        <begin position="2"/>
        <end position="65"/>
    </location>
</feature>
<evidence type="ECO:0000256" key="1">
    <source>
        <dbReference type="ARBA" id="ARBA00023015"/>
    </source>
</evidence>
<dbReference type="InterPro" id="IPR036390">
    <property type="entry name" value="WH_DNA-bd_sf"/>
</dbReference>
<keyword evidence="2" id="KW-0238">DNA-binding</keyword>
<proteinExistence type="predicted"/>